<feature type="transmembrane region" description="Helical" evidence="7">
    <location>
        <begin position="380"/>
        <end position="400"/>
    </location>
</feature>
<feature type="transmembrane region" description="Helical" evidence="7">
    <location>
        <begin position="144"/>
        <end position="165"/>
    </location>
</feature>
<feature type="transmembrane region" description="Helical" evidence="7">
    <location>
        <begin position="12"/>
        <end position="33"/>
    </location>
</feature>
<name>A0ABS0TFD4_9FLAO</name>
<evidence type="ECO:0000313" key="8">
    <source>
        <dbReference type="EMBL" id="MBI6119766.1"/>
    </source>
</evidence>
<keyword evidence="4 7" id="KW-0812">Transmembrane</keyword>
<dbReference type="Proteomes" id="UP000635665">
    <property type="component" value="Unassembled WGS sequence"/>
</dbReference>
<dbReference type="RefSeq" id="WP_198638322.1">
    <property type="nucleotide sequence ID" value="NZ_JAEHNY010000005.1"/>
</dbReference>
<keyword evidence="3" id="KW-1003">Cell membrane</keyword>
<evidence type="ECO:0000313" key="9">
    <source>
        <dbReference type="Proteomes" id="UP000635665"/>
    </source>
</evidence>
<comment type="similarity">
    <text evidence="2">Belongs to the polysaccharide synthase family.</text>
</comment>
<feature type="transmembrane region" description="Helical" evidence="7">
    <location>
        <begin position="291"/>
        <end position="310"/>
    </location>
</feature>
<dbReference type="PANTHER" id="PTHR30250">
    <property type="entry name" value="PST FAMILY PREDICTED COLANIC ACID TRANSPORTER"/>
    <property type="match status" value="1"/>
</dbReference>
<feature type="transmembrane region" description="Helical" evidence="7">
    <location>
        <begin position="412"/>
        <end position="433"/>
    </location>
</feature>
<feature type="transmembrane region" description="Helical" evidence="7">
    <location>
        <begin position="354"/>
        <end position="374"/>
    </location>
</feature>
<evidence type="ECO:0000256" key="5">
    <source>
        <dbReference type="ARBA" id="ARBA00022989"/>
    </source>
</evidence>
<comment type="caution">
    <text evidence="8">The sequence shown here is derived from an EMBL/GenBank/DDBJ whole genome shotgun (WGS) entry which is preliminary data.</text>
</comment>
<dbReference type="NCBIfam" id="NF007773">
    <property type="entry name" value="PRK10459.1"/>
    <property type="match status" value="1"/>
</dbReference>
<proteinExistence type="inferred from homology"/>
<accession>A0ABS0TFD4</accession>
<evidence type="ECO:0000256" key="3">
    <source>
        <dbReference type="ARBA" id="ARBA00022475"/>
    </source>
</evidence>
<evidence type="ECO:0000256" key="2">
    <source>
        <dbReference type="ARBA" id="ARBA00007430"/>
    </source>
</evidence>
<evidence type="ECO:0000256" key="4">
    <source>
        <dbReference type="ARBA" id="ARBA00022692"/>
    </source>
</evidence>
<feature type="transmembrane region" description="Helical" evidence="7">
    <location>
        <begin position="445"/>
        <end position="466"/>
    </location>
</feature>
<organism evidence="8 9">
    <name type="scientific">Salegentibacter maritimus</name>
    <dbReference type="NCBI Taxonomy" id="2794347"/>
    <lineage>
        <taxon>Bacteria</taxon>
        <taxon>Pseudomonadati</taxon>
        <taxon>Bacteroidota</taxon>
        <taxon>Flavobacteriia</taxon>
        <taxon>Flavobacteriales</taxon>
        <taxon>Flavobacteriaceae</taxon>
        <taxon>Salegentibacter</taxon>
    </lineage>
</organism>
<keyword evidence="6 7" id="KW-0472">Membrane</keyword>
<reference evidence="8 9" key="1">
    <citation type="submission" date="2020-12" db="EMBL/GenBank/DDBJ databases">
        <title>Salegentibacter orientalis sp. nov., isolated from costal sediment.</title>
        <authorList>
            <person name="Lian F.-B."/>
        </authorList>
    </citation>
    <scope>NUCLEOTIDE SEQUENCE [LARGE SCALE GENOMIC DNA]</scope>
    <source>
        <strain evidence="8 9">F60176</strain>
    </source>
</reference>
<gene>
    <name evidence="8" type="ORF">I6U50_06995</name>
</gene>
<keyword evidence="5 7" id="KW-1133">Transmembrane helix</keyword>
<feature type="transmembrane region" description="Helical" evidence="7">
    <location>
        <begin position="115"/>
        <end position="132"/>
    </location>
</feature>
<evidence type="ECO:0000256" key="6">
    <source>
        <dbReference type="ARBA" id="ARBA00023136"/>
    </source>
</evidence>
<dbReference type="Pfam" id="PF13440">
    <property type="entry name" value="Polysacc_synt_3"/>
    <property type="match status" value="1"/>
</dbReference>
<dbReference type="EMBL" id="JAEHNY010000005">
    <property type="protein sequence ID" value="MBI6119766.1"/>
    <property type="molecule type" value="Genomic_DNA"/>
</dbReference>
<keyword evidence="9" id="KW-1185">Reference proteome</keyword>
<feature type="transmembrane region" description="Helical" evidence="7">
    <location>
        <begin position="45"/>
        <end position="68"/>
    </location>
</feature>
<dbReference type="InterPro" id="IPR050833">
    <property type="entry name" value="Poly_Biosynth_Transport"/>
</dbReference>
<sequence>MPSHLEKTKLGVLWSFVNQGGAQVLNLLITFILARLVTPDEFGTIAMITVFTGFAIRFVDFGFSAALIQKKEVNEQDVNTVFFFNLASGSFLTVLFFFLSPLIADFYKVDSLKTLTKVLSFIFIVTASSGVNKALITKAINFKLNAFISLAALVLSSGLAIILAYKGFGVWSILVKLLSQEIFTSLLYFIFYPVNQKPKFNRKSFDSMFKMGRNVAGESIVNYWSRNADNLLIGKMLTSGALGLYSKAYAIMMLPLTNFSRVIARVMFPSFSLIQDDIPEIKRIYLNATKVIAFLTFPMMGGLAVVSKEFVLSTFGPDWKEMIPLVSILSILGASQSILSLNGVIYNSLNKSHIAFRISLIFGLLNVIGFYVGIKLDGLMGLVIIYTTIGIVGAIPNFYYAGRLINISVIEILKNLSHSFFLTLVMVGLIYVFKLFLVRFEFTPILSLIILVTFGALTYLGMAVVLKVEEYELAKKLLKKNKAKK</sequence>
<protein>
    <submittedName>
        <fullName evidence="8">MOP flippase family protein</fullName>
    </submittedName>
</protein>
<feature type="transmembrane region" description="Helical" evidence="7">
    <location>
        <begin position="80"/>
        <end position="103"/>
    </location>
</feature>
<comment type="subcellular location">
    <subcellularLocation>
        <location evidence="1">Cell membrane</location>
        <topology evidence="1">Multi-pass membrane protein</topology>
    </subcellularLocation>
</comment>
<dbReference type="CDD" id="cd13127">
    <property type="entry name" value="MATE_tuaB_like"/>
    <property type="match status" value="1"/>
</dbReference>
<dbReference type="PANTHER" id="PTHR30250:SF10">
    <property type="entry name" value="LIPOPOLYSACCHARIDE BIOSYNTHESIS PROTEIN WZXC"/>
    <property type="match status" value="1"/>
</dbReference>
<evidence type="ECO:0000256" key="7">
    <source>
        <dbReference type="SAM" id="Phobius"/>
    </source>
</evidence>
<feature type="transmembrane region" description="Helical" evidence="7">
    <location>
        <begin position="171"/>
        <end position="194"/>
    </location>
</feature>
<feature type="transmembrane region" description="Helical" evidence="7">
    <location>
        <begin position="322"/>
        <end position="342"/>
    </location>
</feature>
<evidence type="ECO:0000256" key="1">
    <source>
        <dbReference type="ARBA" id="ARBA00004651"/>
    </source>
</evidence>